<gene>
    <name evidence="4" type="ORF">F7D73_01590</name>
</gene>
<accession>A0A6G1TYN4</accession>
<feature type="domain" description="DUF6242" evidence="3">
    <location>
        <begin position="159"/>
        <end position="455"/>
    </location>
</feature>
<proteinExistence type="predicted"/>
<organism evidence="4 5">
    <name type="scientific">Segatella copri</name>
    <dbReference type="NCBI Taxonomy" id="165179"/>
    <lineage>
        <taxon>Bacteria</taxon>
        <taxon>Pseudomonadati</taxon>
        <taxon>Bacteroidota</taxon>
        <taxon>Bacteroidia</taxon>
        <taxon>Bacteroidales</taxon>
        <taxon>Prevotellaceae</taxon>
        <taxon>Segatella</taxon>
    </lineage>
</organism>
<feature type="chain" id="PRO_5026139130" description="Exo-alpha-sialidase" evidence="1">
    <location>
        <begin position="25"/>
        <end position="461"/>
    </location>
</feature>
<evidence type="ECO:0000313" key="4">
    <source>
        <dbReference type="EMBL" id="MQN79678.1"/>
    </source>
</evidence>
<dbReference type="Pfam" id="PF25852">
    <property type="entry name" value="DUF6242_C"/>
    <property type="match status" value="1"/>
</dbReference>
<evidence type="ECO:0000256" key="1">
    <source>
        <dbReference type="SAM" id="SignalP"/>
    </source>
</evidence>
<dbReference type="OrthoDB" id="1078890at2"/>
<feature type="signal peptide" evidence="1">
    <location>
        <begin position="1"/>
        <end position="24"/>
    </location>
</feature>
<dbReference type="Gene3D" id="2.130.10.10">
    <property type="entry name" value="YVTN repeat-like/Quinoprotein amine dehydrogenase"/>
    <property type="match status" value="1"/>
</dbReference>
<evidence type="ECO:0000259" key="2">
    <source>
        <dbReference type="Pfam" id="PF19755"/>
    </source>
</evidence>
<reference evidence="4 5" key="1">
    <citation type="submission" date="2019-09" db="EMBL/GenBank/DDBJ databases">
        <title>Distinct polysaccharide growth profiles of human intestinal Prevotella copri isolates.</title>
        <authorList>
            <person name="Fehlner-Peach H."/>
            <person name="Magnabosco C."/>
            <person name="Raghavan V."/>
            <person name="Scher J.U."/>
            <person name="Tett A."/>
            <person name="Cox L.M."/>
            <person name="Gottsegen C."/>
            <person name="Watters A."/>
            <person name="Wiltshire- Gordon J.D."/>
            <person name="Segata N."/>
            <person name="Bonneau R."/>
            <person name="Littman D.R."/>
        </authorList>
    </citation>
    <scope>NUCLEOTIDE SEQUENCE [LARGE SCALE GENOMIC DNA]</scope>
    <source>
        <strain evidence="5">iA622</strain>
    </source>
</reference>
<dbReference type="SUPFAM" id="SSF110296">
    <property type="entry name" value="Oligoxyloglucan reducing end-specific cellobiohydrolase"/>
    <property type="match status" value="1"/>
</dbReference>
<protein>
    <recommendedName>
        <fullName evidence="6">Exo-alpha-sialidase</fullName>
    </recommendedName>
</protein>
<dbReference type="InterPro" id="IPR015943">
    <property type="entry name" value="WD40/YVTN_repeat-like_dom_sf"/>
</dbReference>
<dbReference type="Pfam" id="PF19755">
    <property type="entry name" value="DUF6242"/>
    <property type="match status" value="1"/>
</dbReference>
<name>A0A6G1TYN4_9BACT</name>
<dbReference type="InterPro" id="IPR046209">
    <property type="entry name" value="DUF6242_N"/>
</dbReference>
<evidence type="ECO:0000313" key="5">
    <source>
        <dbReference type="Proteomes" id="UP000480425"/>
    </source>
</evidence>
<dbReference type="InterPro" id="IPR058667">
    <property type="entry name" value="DUF6242_C"/>
</dbReference>
<evidence type="ECO:0008006" key="6">
    <source>
        <dbReference type="Google" id="ProtNLM"/>
    </source>
</evidence>
<dbReference type="AlphaFoldDB" id="A0A6G1TYN4"/>
<keyword evidence="1" id="KW-0732">Signal</keyword>
<dbReference type="PROSITE" id="PS51257">
    <property type="entry name" value="PROKAR_LIPOPROTEIN"/>
    <property type="match status" value="1"/>
</dbReference>
<sequence>MKRKFLAFVVLLAATLSLSSCLSSDDNLNVEYTHDTAITAFSLGSLDQWGKTKDGTKDSLYKAVVAGANYKFYIDQATRQIYNVDSLPCGVRDSAMLATITSKNSSLVVLQDMDKPDSLITYSSTDSINFSKPRLIRVYNNDFTAYATYTVKVNIHQEKGDVFNWQEKAQQNTVLSQLSHLKMVSLGSNIYVFGKNAEGLKIYKTANTDGMGWQEITANIAFGADDYQNAVAMGNNLYILSDGKVYASADGSNWQEKGSDASLKLMVGASSKNLYAYTAAGISVSKDQGASWTALALDKSVDYLPTNNLSMCSTSIRSTKNVEYLMLMGTRDKSYGDSIATIWNHVVDNDADAADNEWNYFELDSHQPYKMPMMDQVLTCAADTGFVAVGSNGKWYKSKDNGVSWKVDSLVTLPAAFTFNVNSSIGFCRDANNYYWLIRGGNVWKGRFNRDGWRKDQTIFE</sequence>
<feature type="domain" description="DUF6242" evidence="2">
    <location>
        <begin position="41"/>
        <end position="153"/>
    </location>
</feature>
<dbReference type="RefSeq" id="WP_153121987.1">
    <property type="nucleotide sequence ID" value="NZ_VZCB01000014.1"/>
</dbReference>
<evidence type="ECO:0000259" key="3">
    <source>
        <dbReference type="Pfam" id="PF25852"/>
    </source>
</evidence>
<comment type="caution">
    <text evidence="4">The sequence shown here is derived from an EMBL/GenBank/DDBJ whole genome shotgun (WGS) entry which is preliminary data.</text>
</comment>
<dbReference type="EMBL" id="VZCB01000014">
    <property type="protein sequence ID" value="MQN79678.1"/>
    <property type="molecule type" value="Genomic_DNA"/>
</dbReference>
<dbReference type="Proteomes" id="UP000480425">
    <property type="component" value="Unassembled WGS sequence"/>
</dbReference>